<evidence type="ECO:0000313" key="2">
    <source>
        <dbReference type="Proteomes" id="UP000053144"/>
    </source>
</evidence>
<dbReference type="AlphaFoldDB" id="A0A0L9TVH7"/>
<reference evidence="2" key="1">
    <citation type="journal article" date="2015" name="Proc. Natl. Acad. Sci. U.S.A.">
        <title>Genome sequencing of adzuki bean (Vigna angularis) provides insight into high starch and low fat accumulation and domestication.</title>
        <authorList>
            <person name="Yang K."/>
            <person name="Tian Z."/>
            <person name="Chen C."/>
            <person name="Luo L."/>
            <person name="Zhao B."/>
            <person name="Wang Z."/>
            <person name="Yu L."/>
            <person name="Li Y."/>
            <person name="Sun Y."/>
            <person name="Li W."/>
            <person name="Chen Y."/>
            <person name="Li Y."/>
            <person name="Zhang Y."/>
            <person name="Ai D."/>
            <person name="Zhao J."/>
            <person name="Shang C."/>
            <person name="Ma Y."/>
            <person name="Wu B."/>
            <person name="Wang M."/>
            <person name="Gao L."/>
            <person name="Sun D."/>
            <person name="Zhang P."/>
            <person name="Guo F."/>
            <person name="Wang W."/>
            <person name="Li Y."/>
            <person name="Wang J."/>
            <person name="Varshney R.K."/>
            <person name="Wang J."/>
            <person name="Ling H.Q."/>
            <person name="Wan P."/>
        </authorList>
    </citation>
    <scope>NUCLEOTIDE SEQUENCE</scope>
    <source>
        <strain evidence="2">cv. Jingnong 6</strain>
    </source>
</reference>
<proteinExistence type="predicted"/>
<dbReference type="Gramene" id="KOM34598">
    <property type="protein sequence ID" value="KOM34598"/>
    <property type="gene ID" value="LR48_Vigan02g074800"/>
</dbReference>
<dbReference type="EMBL" id="CM003372">
    <property type="protein sequence ID" value="KOM34598.1"/>
    <property type="molecule type" value="Genomic_DNA"/>
</dbReference>
<accession>A0A0L9TVH7</accession>
<evidence type="ECO:0000313" key="1">
    <source>
        <dbReference type="EMBL" id="KOM34598.1"/>
    </source>
</evidence>
<protein>
    <submittedName>
        <fullName evidence="1">Uncharacterized protein</fullName>
    </submittedName>
</protein>
<gene>
    <name evidence="1" type="ORF">LR48_Vigan02g074800</name>
</gene>
<name>A0A0L9TVH7_PHAAN</name>
<organism evidence="1 2">
    <name type="scientific">Phaseolus angularis</name>
    <name type="common">Azuki bean</name>
    <name type="synonym">Vigna angularis</name>
    <dbReference type="NCBI Taxonomy" id="3914"/>
    <lineage>
        <taxon>Eukaryota</taxon>
        <taxon>Viridiplantae</taxon>
        <taxon>Streptophyta</taxon>
        <taxon>Embryophyta</taxon>
        <taxon>Tracheophyta</taxon>
        <taxon>Spermatophyta</taxon>
        <taxon>Magnoliopsida</taxon>
        <taxon>eudicotyledons</taxon>
        <taxon>Gunneridae</taxon>
        <taxon>Pentapetalae</taxon>
        <taxon>rosids</taxon>
        <taxon>fabids</taxon>
        <taxon>Fabales</taxon>
        <taxon>Fabaceae</taxon>
        <taxon>Papilionoideae</taxon>
        <taxon>50 kb inversion clade</taxon>
        <taxon>NPAAA clade</taxon>
        <taxon>indigoferoid/millettioid clade</taxon>
        <taxon>Phaseoleae</taxon>
        <taxon>Vigna</taxon>
    </lineage>
</organism>
<dbReference type="Proteomes" id="UP000053144">
    <property type="component" value="Chromosome 2"/>
</dbReference>
<sequence length="202" mass="22898">MVEAALGENTPVVPARNKATQLGQRFARDNGGEGGGQTVAAWRWMHGEENNGQPTREIEIETTLRDKNGERLRSTSRLVVEVHPVAAIRVWWSLWSKRKKGEVAPVEEELLGELMDIVVELFEEVGEIYGCVIELCYVVQSCVLVVVEYGLRAKLFVLDVRYTNVFTPKSLRRREIGPLVTRSGRLEAPYLEKQVCEVRYRG</sequence>